<dbReference type="AlphaFoldDB" id="A0A4P6ENB0"/>
<evidence type="ECO:0000313" key="2">
    <source>
        <dbReference type="Proteomes" id="UP000291758"/>
    </source>
</evidence>
<dbReference type="Proteomes" id="UP000291758">
    <property type="component" value="Chromosome"/>
</dbReference>
<name>A0A4P6ENB0_9MICO</name>
<organism evidence="1 2">
    <name type="scientific">Xylanimonas allomyrinae</name>
    <dbReference type="NCBI Taxonomy" id="2509459"/>
    <lineage>
        <taxon>Bacteria</taxon>
        <taxon>Bacillati</taxon>
        <taxon>Actinomycetota</taxon>
        <taxon>Actinomycetes</taxon>
        <taxon>Micrococcales</taxon>
        <taxon>Promicromonosporaceae</taxon>
        <taxon>Xylanimonas</taxon>
    </lineage>
</organism>
<keyword evidence="2" id="KW-1185">Reference proteome</keyword>
<proteinExistence type="predicted"/>
<gene>
    <name evidence="1" type="ORF">ET495_08020</name>
</gene>
<dbReference type="OrthoDB" id="3742379at2"/>
<sequence>MTATARIHKYTWSMGDGGTVVCSGPGTPFTDDRGGEPSPDCGYTYSSSSAGLPGDSFTVTASSDWVIDWAGAGQTGTIRMDDLERSVQIVVGEAQVLVTN</sequence>
<evidence type="ECO:0008006" key="3">
    <source>
        <dbReference type="Google" id="ProtNLM"/>
    </source>
</evidence>
<dbReference type="EMBL" id="CP035495">
    <property type="protein sequence ID" value="QAY63193.1"/>
    <property type="molecule type" value="Genomic_DNA"/>
</dbReference>
<accession>A0A4P6ENB0</accession>
<protein>
    <recommendedName>
        <fullName evidence="3">ATP/GTP-binding protein</fullName>
    </recommendedName>
</protein>
<dbReference type="KEGG" id="xyl:ET495_08020"/>
<evidence type="ECO:0000313" key="1">
    <source>
        <dbReference type="EMBL" id="QAY63193.1"/>
    </source>
</evidence>
<reference evidence="1 2" key="1">
    <citation type="submission" date="2019-01" db="EMBL/GenBank/DDBJ databases">
        <title>Genome sequencing of strain 2JSPR-7.</title>
        <authorList>
            <person name="Heo J."/>
            <person name="Kim S.-J."/>
            <person name="Kim J.-S."/>
            <person name="Hong S.-B."/>
            <person name="Kwon S.-W."/>
        </authorList>
    </citation>
    <scope>NUCLEOTIDE SEQUENCE [LARGE SCALE GENOMIC DNA]</scope>
    <source>
        <strain evidence="1 2">2JSPR-7</strain>
    </source>
</reference>